<protein>
    <submittedName>
        <fullName evidence="2">Uncharacterized protein</fullName>
    </submittedName>
</protein>
<feature type="compositionally biased region" description="Basic and acidic residues" evidence="1">
    <location>
        <begin position="272"/>
        <end position="286"/>
    </location>
</feature>
<dbReference type="Proteomes" id="UP000253792">
    <property type="component" value="Unassembled WGS sequence"/>
</dbReference>
<evidence type="ECO:0000256" key="1">
    <source>
        <dbReference type="SAM" id="MobiDB-lite"/>
    </source>
</evidence>
<evidence type="ECO:0000313" key="3">
    <source>
        <dbReference type="Proteomes" id="UP000253792"/>
    </source>
</evidence>
<feature type="region of interest" description="Disordered" evidence="1">
    <location>
        <begin position="249"/>
        <end position="292"/>
    </location>
</feature>
<dbReference type="AlphaFoldDB" id="A0A369LFG8"/>
<feature type="compositionally biased region" description="Basic and acidic residues" evidence="1">
    <location>
        <begin position="400"/>
        <end position="410"/>
    </location>
</feature>
<keyword evidence="3" id="KW-1185">Reference proteome</keyword>
<feature type="compositionally biased region" description="Basic and acidic residues" evidence="1">
    <location>
        <begin position="249"/>
        <end position="258"/>
    </location>
</feature>
<dbReference type="RefSeq" id="WP_114619914.1">
    <property type="nucleotide sequence ID" value="NZ_PPTP01000001.1"/>
</dbReference>
<gene>
    <name evidence="2" type="ORF">C1880_00730</name>
</gene>
<dbReference type="OrthoDB" id="3199530at2"/>
<organism evidence="2 3">
    <name type="scientific">Senegalimassilia anaerobia</name>
    <dbReference type="NCBI Taxonomy" id="1473216"/>
    <lineage>
        <taxon>Bacteria</taxon>
        <taxon>Bacillati</taxon>
        <taxon>Actinomycetota</taxon>
        <taxon>Coriobacteriia</taxon>
        <taxon>Coriobacteriales</taxon>
        <taxon>Coriobacteriaceae</taxon>
        <taxon>Senegalimassilia</taxon>
    </lineage>
</organism>
<accession>A0A369LFG8</accession>
<feature type="compositionally biased region" description="Basic and acidic residues" evidence="1">
    <location>
        <begin position="425"/>
        <end position="438"/>
    </location>
</feature>
<name>A0A369LFG8_9ACTN</name>
<proteinExistence type="predicted"/>
<comment type="caution">
    <text evidence="2">The sequence shown here is derived from an EMBL/GenBank/DDBJ whole genome shotgun (WGS) entry which is preliminary data.</text>
</comment>
<dbReference type="EMBL" id="PPTP01000001">
    <property type="protein sequence ID" value="RDB57387.1"/>
    <property type="molecule type" value="Genomic_DNA"/>
</dbReference>
<feature type="region of interest" description="Disordered" evidence="1">
    <location>
        <begin position="341"/>
        <end position="542"/>
    </location>
</feature>
<evidence type="ECO:0000313" key="2">
    <source>
        <dbReference type="EMBL" id="RDB57387.1"/>
    </source>
</evidence>
<sequence length="542" mass="57565">MAAPTVRTVNAQNQNHLVFAASNEAGWRRYLETLSRHTGCANAFYNLSAMNCAGLAASDWHESREILPIATWRSLFPGADIKAADGCRGVYGVKSRPRGSGGGLFYVDELFPPALLVGLPPTRLRGAARVLDLSVDIAAASWNDAKAGLHRLVNVADMDGDAAAAPEAERVPVAWDDLDENTRFVIEAHFRAQGPGCASPVLPPDDVRAKASSLKRYVNEIVKTAAPLIRQMRNGYRAAFERHRRDVIPESDHSRESVRGAAESGIAGKAGGVEESRLLERGDRPTPMETLPLEVSKDGAGLHVDVGELAREPIEKAMRAIGRHSRADGDGAGIETAVPSSMESVGDAGATGRHFARKGGAASPPGAGPQGGSLEVADTEAEPCPVTPSVPMRAAGAGDRSPDAKTDRGTAGDTGGAVPAGEGGRLAESRAEAHERRRERLGHHGRPMERGADDGGEVDVLRPRGRRYRREEGDGEAGGPERHAMRRRRSSEAKPEPVTPPEKYYPHGRPPRETAGHAKSAAARTAKDRGKKKKPPTGKGSS</sequence>
<reference evidence="2 3" key="1">
    <citation type="journal article" date="2018" name="Elife">
        <title>Discovery and characterization of a prevalent human gut bacterial enzyme sufficient for the inactivation of a family of plant toxins.</title>
        <authorList>
            <person name="Koppel N."/>
            <person name="Bisanz J.E."/>
            <person name="Pandelia M.E."/>
            <person name="Turnbaugh P.J."/>
            <person name="Balskus E.P."/>
        </authorList>
    </citation>
    <scope>NUCLEOTIDE SEQUENCE [LARGE SCALE GENOMIC DNA]</scope>
    <source>
        <strain evidence="3">anaerobia AP69FAA</strain>
    </source>
</reference>